<keyword evidence="7" id="KW-1185">Reference proteome</keyword>
<organism evidence="8">
    <name type="scientific">Rodentolepis nana</name>
    <name type="common">Dwarf tapeworm</name>
    <name type="synonym">Hymenolepis nana</name>
    <dbReference type="NCBI Taxonomy" id="102285"/>
    <lineage>
        <taxon>Eukaryota</taxon>
        <taxon>Metazoa</taxon>
        <taxon>Spiralia</taxon>
        <taxon>Lophotrochozoa</taxon>
        <taxon>Platyhelminthes</taxon>
        <taxon>Cestoda</taxon>
        <taxon>Eucestoda</taxon>
        <taxon>Cyclophyllidea</taxon>
        <taxon>Hymenolepididae</taxon>
        <taxon>Rodentolepis</taxon>
    </lineage>
</organism>
<dbReference type="PANTHER" id="PTHR16484">
    <property type="entry name" value="PARTITIONING DEFECTIVE 3 RELATED"/>
    <property type="match status" value="1"/>
</dbReference>
<dbReference type="GO" id="GO:0043296">
    <property type="term" value="C:apical junction complex"/>
    <property type="evidence" value="ECO:0007669"/>
    <property type="project" value="TreeGrafter"/>
</dbReference>
<keyword evidence="1" id="KW-0132">Cell division</keyword>
<evidence type="ECO:0000313" key="8">
    <source>
        <dbReference type="WBParaSite" id="HNAJ_0000075001-mRNA-1"/>
    </source>
</evidence>
<dbReference type="GO" id="GO:0030010">
    <property type="term" value="P:establishment of cell polarity"/>
    <property type="evidence" value="ECO:0007669"/>
    <property type="project" value="TreeGrafter"/>
</dbReference>
<feature type="compositionally biased region" description="Basic residues" evidence="4">
    <location>
        <begin position="201"/>
        <end position="211"/>
    </location>
</feature>
<dbReference type="GO" id="GO:0008104">
    <property type="term" value="P:intracellular protein localization"/>
    <property type="evidence" value="ECO:0007669"/>
    <property type="project" value="TreeGrafter"/>
</dbReference>
<dbReference type="GO" id="GO:0005912">
    <property type="term" value="C:adherens junction"/>
    <property type="evidence" value="ECO:0007669"/>
    <property type="project" value="TreeGrafter"/>
</dbReference>
<dbReference type="GO" id="GO:0035091">
    <property type="term" value="F:phosphatidylinositol binding"/>
    <property type="evidence" value="ECO:0007669"/>
    <property type="project" value="TreeGrafter"/>
</dbReference>
<evidence type="ECO:0000313" key="7">
    <source>
        <dbReference type="Proteomes" id="UP000278807"/>
    </source>
</evidence>
<dbReference type="AlphaFoldDB" id="A0A0R3T1J6"/>
<feature type="compositionally biased region" description="Basic residues" evidence="4">
    <location>
        <begin position="170"/>
        <end position="179"/>
    </location>
</feature>
<reference evidence="6 7" key="2">
    <citation type="submission" date="2018-11" db="EMBL/GenBank/DDBJ databases">
        <authorList>
            <consortium name="Pathogen Informatics"/>
        </authorList>
    </citation>
    <scope>NUCLEOTIDE SEQUENCE [LARGE SCALE GENOMIC DNA]</scope>
</reference>
<dbReference type="Gene3D" id="3.10.20.90">
    <property type="entry name" value="Phosphatidylinositol 3-kinase Catalytic Subunit, Chain A, domain 1"/>
    <property type="match status" value="1"/>
</dbReference>
<dbReference type="EMBL" id="UZAE01000235">
    <property type="protein sequence ID" value="VDN96609.1"/>
    <property type="molecule type" value="Genomic_DNA"/>
</dbReference>
<dbReference type="PANTHER" id="PTHR16484:SF17">
    <property type="entry name" value="BAZOOKA, ISOFORM B"/>
    <property type="match status" value="1"/>
</dbReference>
<sequence length="227" mass="24713">MKVTVAFGEMKIVVPCGSGDFSVKDLAAKAVYRMKHSLKFSSDFDKILIHSLSISRDGGILDWDDLVSDVLDDREQLVAQYSVESSLPCSNFSPPKFQPTPSLAPLIFEVSRIQRSHVTGTGSGDPDPISSGGSVLISHIRIGHSGVHATADSSSSSLSLSSGSLGGGGHQHHHHRTPRNHQDLFSSIRYSRTAELPDHHSQHHHQHHHSLAHQQPLNEIEIPPQGK</sequence>
<reference evidence="8" key="1">
    <citation type="submission" date="2017-02" db="UniProtKB">
        <authorList>
            <consortium name="WormBaseParasite"/>
        </authorList>
    </citation>
    <scope>IDENTIFICATION</scope>
</reference>
<keyword evidence="2" id="KW-0677">Repeat</keyword>
<evidence type="ECO:0000313" key="6">
    <source>
        <dbReference type="EMBL" id="VDN96609.1"/>
    </source>
</evidence>
<feature type="compositionally biased region" description="Low complexity" evidence="4">
    <location>
        <begin position="153"/>
        <end position="163"/>
    </location>
</feature>
<name>A0A0R3T1J6_RODNA</name>
<dbReference type="WBParaSite" id="HNAJ_0000075001-mRNA-1">
    <property type="protein sequence ID" value="HNAJ_0000075001-mRNA-1"/>
    <property type="gene ID" value="HNAJ_0000075001"/>
</dbReference>
<accession>A0A0R3T1J6</accession>
<dbReference type="InterPro" id="IPR021922">
    <property type="entry name" value="Par3/HAL_N"/>
</dbReference>
<dbReference type="GO" id="GO:0051301">
    <property type="term" value="P:cell division"/>
    <property type="evidence" value="ECO:0007669"/>
    <property type="project" value="UniProtKB-KW"/>
</dbReference>
<dbReference type="Proteomes" id="UP000278807">
    <property type="component" value="Unassembled WGS sequence"/>
</dbReference>
<dbReference type="Pfam" id="PF12053">
    <property type="entry name" value="Par3_HAL_N_term"/>
    <property type="match status" value="1"/>
</dbReference>
<dbReference type="InterPro" id="IPR052213">
    <property type="entry name" value="PAR3"/>
</dbReference>
<keyword evidence="3" id="KW-0131">Cell cycle</keyword>
<dbReference type="STRING" id="102285.A0A0R3T1J6"/>
<dbReference type="GO" id="GO:0000226">
    <property type="term" value="P:microtubule cytoskeleton organization"/>
    <property type="evidence" value="ECO:0007669"/>
    <property type="project" value="TreeGrafter"/>
</dbReference>
<evidence type="ECO:0000256" key="2">
    <source>
        <dbReference type="ARBA" id="ARBA00022737"/>
    </source>
</evidence>
<gene>
    <name evidence="6" type="ORF">HNAJ_LOCUS750</name>
</gene>
<feature type="domain" description="Par3/HAL N-terminal" evidence="5">
    <location>
        <begin position="1"/>
        <end position="82"/>
    </location>
</feature>
<dbReference type="GO" id="GO:0045197">
    <property type="term" value="P:establishment or maintenance of epithelial cell apical/basal polarity"/>
    <property type="evidence" value="ECO:0007669"/>
    <property type="project" value="TreeGrafter"/>
</dbReference>
<dbReference type="OrthoDB" id="6283822at2759"/>
<protein>
    <submittedName>
        <fullName evidence="8">Par3_HAL_N_term domain-containing protein</fullName>
    </submittedName>
</protein>
<evidence type="ECO:0000256" key="1">
    <source>
        <dbReference type="ARBA" id="ARBA00022618"/>
    </source>
</evidence>
<dbReference type="GO" id="GO:0005938">
    <property type="term" value="C:cell cortex"/>
    <property type="evidence" value="ECO:0007669"/>
    <property type="project" value="TreeGrafter"/>
</dbReference>
<dbReference type="GO" id="GO:0007155">
    <property type="term" value="P:cell adhesion"/>
    <property type="evidence" value="ECO:0007669"/>
    <property type="project" value="TreeGrafter"/>
</dbReference>
<evidence type="ECO:0000256" key="4">
    <source>
        <dbReference type="SAM" id="MobiDB-lite"/>
    </source>
</evidence>
<dbReference type="GO" id="GO:0051660">
    <property type="term" value="P:establishment of centrosome localization"/>
    <property type="evidence" value="ECO:0007669"/>
    <property type="project" value="TreeGrafter"/>
</dbReference>
<evidence type="ECO:0000259" key="5">
    <source>
        <dbReference type="Pfam" id="PF12053"/>
    </source>
</evidence>
<feature type="region of interest" description="Disordered" evidence="4">
    <location>
        <begin position="147"/>
        <end position="182"/>
    </location>
</feature>
<feature type="region of interest" description="Disordered" evidence="4">
    <location>
        <begin position="196"/>
        <end position="227"/>
    </location>
</feature>
<evidence type="ECO:0000256" key="3">
    <source>
        <dbReference type="ARBA" id="ARBA00023306"/>
    </source>
</evidence>
<proteinExistence type="predicted"/>
<dbReference type="GO" id="GO:0016324">
    <property type="term" value="C:apical plasma membrane"/>
    <property type="evidence" value="ECO:0007669"/>
    <property type="project" value="TreeGrafter"/>
</dbReference>